<comment type="caution">
    <text evidence="2">The sequence shown here is derived from an EMBL/GenBank/DDBJ whole genome shotgun (WGS) entry which is preliminary data.</text>
</comment>
<dbReference type="PANTHER" id="PTHR35983">
    <property type="entry name" value="UPF0166 PROTEIN TM_0021"/>
    <property type="match status" value="1"/>
</dbReference>
<dbReference type="Proteomes" id="UP000248806">
    <property type="component" value="Unassembled WGS sequence"/>
</dbReference>
<evidence type="ECO:0000256" key="1">
    <source>
        <dbReference type="ARBA" id="ARBA00010554"/>
    </source>
</evidence>
<dbReference type="OrthoDB" id="9795599at2"/>
<gene>
    <name evidence="2" type="ORF">EI42_01737</name>
</gene>
<evidence type="ECO:0000313" key="3">
    <source>
        <dbReference type="Proteomes" id="UP000248806"/>
    </source>
</evidence>
<organism evidence="2 3">
    <name type="scientific">Thermosporothrix hazakensis</name>
    <dbReference type="NCBI Taxonomy" id="644383"/>
    <lineage>
        <taxon>Bacteria</taxon>
        <taxon>Bacillati</taxon>
        <taxon>Chloroflexota</taxon>
        <taxon>Ktedonobacteria</taxon>
        <taxon>Ktedonobacterales</taxon>
        <taxon>Thermosporotrichaceae</taxon>
        <taxon>Thermosporothrix</taxon>
    </lineage>
</organism>
<dbReference type="InterPro" id="IPR003793">
    <property type="entry name" value="UPF0166"/>
</dbReference>
<sequence length="116" mass="13030">MSTHRWITVPGKRLRILIGEAVEWQGHPAYQVIAKQAQHHGALAVLISRGIEGFGPRHHLETERFVEVSVNLPISIEILDTIEHIEQVLMPLAPLLREHLVTLTPVELLLEETTGS</sequence>
<accession>A0A326UB88</accession>
<evidence type="ECO:0000313" key="2">
    <source>
        <dbReference type="EMBL" id="PZW32645.1"/>
    </source>
</evidence>
<proteinExistence type="inferred from homology"/>
<protein>
    <submittedName>
        <fullName evidence="2">Uncharacterized protein</fullName>
    </submittedName>
</protein>
<reference evidence="2 3" key="1">
    <citation type="submission" date="2018-06" db="EMBL/GenBank/DDBJ databases">
        <title>Genomic Encyclopedia of Archaeal and Bacterial Type Strains, Phase II (KMG-II): from individual species to whole genera.</title>
        <authorList>
            <person name="Goeker M."/>
        </authorList>
    </citation>
    <scope>NUCLEOTIDE SEQUENCE [LARGE SCALE GENOMIC DNA]</scope>
    <source>
        <strain evidence="2 3">ATCC BAA-1881</strain>
    </source>
</reference>
<dbReference type="EMBL" id="QKUF01000004">
    <property type="protein sequence ID" value="PZW32645.1"/>
    <property type="molecule type" value="Genomic_DNA"/>
</dbReference>
<dbReference type="Pfam" id="PF02641">
    <property type="entry name" value="DUF190"/>
    <property type="match status" value="1"/>
</dbReference>
<dbReference type="InterPro" id="IPR011322">
    <property type="entry name" value="N-reg_PII-like_a/b"/>
</dbReference>
<name>A0A326UB88_THEHA</name>
<dbReference type="Gene3D" id="3.30.70.120">
    <property type="match status" value="1"/>
</dbReference>
<dbReference type="InterPro" id="IPR015867">
    <property type="entry name" value="N-reg_PII/ATP_PRibTrfase_C"/>
</dbReference>
<comment type="similarity">
    <text evidence="1">Belongs to the UPF0166 family.</text>
</comment>
<dbReference type="PANTHER" id="PTHR35983:SF1">
    <property type="entry name" value="UPF0166 PROTEIN TM_0021"/>
    <property type="match status" value="1"/>
</dbReference>
<keyword evidence="3" id="KW-1185">Reference proteome</keyword>
<dbReference type="AlphaFoldDB" id="A0A326UB88"/>
<dbReference type="RefSeq" id="WP_111320876.1">
    <property type="nucleotide sequence ID" value="NZ_BIFX01000002.1"/>
</dbReference>
<dbReference type="SUPFAM" id="SSF54913">
    <property type="entry name" value="GlnB-like"/>
    <property type="match status" value="1"/>
</dbReference>